<feature type="transmembrane region" description="Helical" evidence="6">
    <location>
        <begin position="7"/>
        <end position="30"/>
    </location>
</feature>
<keyword evidence="3 5" id="KW-0378">Hydrolase</keyword>
<proteinExistence type="inferred from homology"/>
<accession>A1HSZ8</accession>
<dbReference type="Gene3D" id="2.30.42.10">
    <property type="match status" value="1"/>
</dbReference>
<dbReference type="EMBL" id="AAWL01000020">
    <property type="protein sequence ID" value="EAX46853.1"/>
    <property type="molecule type" value="Genomic_DNA"/>
</dbReference>
<evidence type="ECO:0000256" key="6">
    <source>
        <dbReference type="SAM" id="Phobius"/>
    </source>
</evidence>
<evidence type="ECO:0000256" key="1">
    <source>
        <dbReference type="ARBA" id="ARBA00009179"/>
    </source>
</evidence>
<dbReference type="eggNOG" id="COG0793">
    <property type="taxonomic scope" value="Bacteria"/>
</dbReference>
<dbReference type="Pfam" id="PF17820">
    <property type="entry name" value="PDZ_6"/>
    <property type="match status" value="1"/>
</dbReference>
<keyword evidence="6" id="KW-1133">Transmembrane helix</keyword>
<gene>
    <name evidence="8" type="ORF">TcarDRAFT_0541</name>
</gene>
<dbReference type="NCBIfam" id="TIGR00225">
    <property type="entry name" value="prc"/>
    <property type="match status" value="1"/>
</dbReference>
<dbReference type="Pfam" id="PF22694">
    <property type="entry name" value="CtpB_N-like"/>
    <property type="match status" value="1"/>
</dbReference>
<dbReference type="RefSeq" id="WP_007290152.1">
    <property type="nucleotide sequence ID" value="NZ_AAWL01000020.1"/>
</dbReference>
<evidence type="ECO:0000256" key="4">
    <source>
        <dbReference type="ARBA" id="ARBA00022825"/>
    </source>
</evidence>
<name>A1HSZ8_9FIRM</name>
<evidence type="ECO:0000256" key="3">
    <source>
        <dbReference type="ARBA" id="ARBA00022801"/>
    </source>
</evidence>
<dbReference type="SUPFAM" id="SSF52096">
    <property type="entry name" value="ClpP/crotonase"/>
    <property type="match status" value="1"/>
</dbReference>
<keyword evidence="9" id="KW-1185">Reference proteome</keyword>
<dbReference type="AlphaFoldDB" id="A1HSZ8"/>
<dbReference type="GO" id="GO:0007165">
    <property type="term" value="P:signal transduction"/>
    <property type="evidence" value="ECO:0007669"/>
    <property type="project" value="TreeGrafter"/>
</dbReference>
<evidence type="ECO:0000313" key="9">
    <source>
        <dbReference type="Proteomes" id="UP000005139"/>
    </source>
</evidence>
<dbReference type="Proteomes" id="UP000005139">
    <property type="component" value="Unassembled WGS sequence"/>
</dbReference>
<dbReference type="Gene3D" id="3.90.226.10">
    <property type="entry name" value="2-enoyl-CoA Hydratase, Chain A, domain 1"/>
    <property type="match status" value="1"/>
</dbReference>
<keyword evidence="2 5" id="KW-0645">Protease</keyword>
<dbReference type="PROSITE" id="PS50106">
    <property type="entry name" value="PDZ"/>
    <property type="match status" value="1"/>
</dbReference>
<comment type="similarity">
    <text evidence="1 5">Belongs to the peptidase S41A family.</text>
</comment>
<dbReference type="EC" id="3.4.21.102" evidence="8"/>
<dbReference type="InterPro" id="IPR005151">
    <property type="entry name" value="Tail-specific_protease"/>
</dbReference>
<dbReference type="SMART" id="SM00228">
    <property type="entry name" value="PDZ"/>
    <property type="match status" value="1"/>
</dbReference>
<protein>
    <submittedName>
        <fullName evidence="8">Carboxyl-terminal protease</fullName>
        <ecNumber evidence="8">3.4.21.102</ecNumber>
    </submittedName>
</protein>
<dbReference type="InterPro" id="IPR001478">
    <property type="entry name" value="PDZ"/>
</dbReference>
<dbReference type="PANTHER" id="PTHR32060">
    <property type="entry name" value="TAIL-SPECIFIC PROTEASE"/>
    <property type="match status" value="1"/>
</dbReference>
<dbReference type="Gene3D" id="3.30.750.44">
    <property type="match status" value="1"/>
</dbReference>
<evidence type="ECO:0000256" key="5">
    <source>
        <dbReference type="RuleBase" id="RU004404"/>
    </source>
</evidence>
<dbReference type="CDD" id="cd07560">
    <property type="entry name" value="Peptidase_S41_CPP"/>
    <property type="match status" value="1"/>
</dbReference>
<dbReference type="Pfam" id="PF03572">
    <property type="entry name" value="Peptidase_S41"/>
    <property type="match status" value="1"/>
</dbReference>
<dbReference type="CDD" id="cd06782">
    <property type="entry name" value="cpPDZ_CPP-like"/>
    <property type="match status" value="1"/>
</dbReference>
<evidence type="ECO:0000256" key="2">
    <source>
        <dbReference type="ARBA" id="ARBA00022670"/>
    </source>
</evidence>
<dbReference type="PANTHER" id="PTHR32060:SF30">
    <property type="entry name" value="CARBOXY-TERMINAL PROCESSING PROTEASE CTPA"/>
    <property type="match status" value="1"/>
</dbReference>
<evidence type="ECO:0000313" key="8">
    <source>
        <dbReference type="EMBL" id="EAX46853.1"/>
    </source>
</evidence>
<evidence type="ECO:0000259" key="7">
    <source>
        <dbReference type="PROSITE" id="PS50106"/>
    </source>
</evidence>
<dbReference type="InterPro" id="IPR004447">
    <property type="entry name" value="Peptidase_S41A"/>
</dbReference>
<comment type="caution">
    <text evidence="8">The sequence shown here is derived from an EMBL/GenBank/DDBJ whole genome shotgun (WGS) entry which is preliminary data.</text>
</comment>
<dbReference type="GO" id="GO:0006508">
    <property type="term" value="P:proteolysis"/>
    <property type="evidence" value="ECO:0007669"/>
    <property type="project" value="UniProtKB-KW"/>
</dbReference>
<sequence>MPNRRKLFIGAILLVVATFVLTAGGFLYLLNAGSADVVSTLNFFRALQIVKARYIEDVPMETLMTGAIKGMVNALGDPHSVYLDAKMYKEFMIETEGSFGGVGIVIGVKDKVLTVVSPIEGTPGEKAGIKSGDQILKIDGQDTKDLALDEAVNKIRGPEGSQVTLTIRRPSTQEVKDYTLTRSNIQIRTVEGKMLPDKIGYIRISMFNESTGADLNRKYQELEKEGMKAVILDLRDNPGGLLEESVKVANKFVPKGPVVSVVTRDGRRETHSSNLEAVKYPVVVLVNGGSASASEIVAGAIQDTGAGILVGTKTYGKGSVQTIMRLDNGTAIKLTIAKYLTPNGRSINGVGIEPDVKVEVPEPRQPGQKDIQLEKAIEILKSKL</sequence>
<dbReference type="OrthoDB" id="9812068at2"/>
<keyword evidence="4 5" id="KW-0720">Serine protease</keyword>
<dbReference type="SMART" id="SM00245">
    <property type="entry name" value="TSPc"/>
    <property type="match status" value="1"/>
</dbReference>
<dbReference type="GO" id="GO:0030288">
    <property type="term" value="C:outer membrane-bounded periplasmic space"/>
    <property type="evidence" value="ECO:0007669"/>
    <property type="project" value="TreeGrafter"/>
</dbReference>
<dbReference type="InterPro" id="IPR055210">
    <property type="entry name" value="CtpA/B_N"/>
</dbReference>
<dbReference type="InterPro" id="IPR029045">
    <property type="entry name" value="ClpP/crotonase-like_dom_sf"/>
</dbReference>
<keyword evidence="6" id="KW-0472">Membrane</keyword>
<keyword evidence="6" id="KW-0812">Transmembrane</keyword>
<dbReference type="FunFam" id="2.30.42.10:FF:000063">
    <property type="entry name" value="Peptidase, S41 family"/>
    <property type="match status" value="1"/>
</dbReference>
<dbReference type="GO" id="GO:0004252">
    <property type="term" value="F:serine-type endopeptidase activity"/>
    <property type="evidence" value="ECO:0007669"/>
    <property type="project" value="UniProtKB-EC"/>
</dbReference>
<reference evidence="8 9" key="2">
    <citation type="submission" date="2007-01" db="EMBL/GenBank/DDBJ databases">
        <title>Sequencing of the draft genome and assembly of Thermosinus carboxydivorans Nor1.</title>
        <authorList>
            <consortium name="US DOE Joint Genome Institute (JGI-PGF)"/>
            <person name="Copeland A."/>
            <person name="Lucas S."/>
            <person name="Lapidus A."/>
            <person name="Barry K."/>
            <person name="Glavina del Rio T."/>
            <person name="Dalin E."/>
            <person name="Tice H."/>
            <person name="Bruce D."/>
            <person name="Pitluck S."/>
            <person name="Richardson P."/>
        </authorList>
    </citation>
    <scope>NUCLEOTIDE SEQUENCE [LARGE SCALE GENOMIC DNA]</scope>
    <source>
        <strain evidence="8 9">Nor1</strain>
    </source>
</reference>
<dbReference type="InterPro" id="IPR036034">
    <property type="entry name" value="PDZ_sf"/>
</dbReference>
<dbReference type="InterPro" id="IPR041489">
    <property type="entry name" value="PDZ_6"/>
</dbReference>
<dbReference type="MEROPS" id="S41.004"/>
<organism evidence="8 9">
    <name type="scientific">Thermosinus carboxydivorans Nor1</name>
    <dbReference type="NCBI Taxonomy" id="401526"/>
    <lineage>
        <taxon>Bacteria</taxon>
        <taxon>Bacillati</taxon>
        <taxon>Bacillota</taxon>
        <taxon>Negativicutes</taxon>
        <taxon>Selenomonadales</taxon>
        <taxon>Sporomusaceae</taxon>
        <taxon>Thermosinus</taxon>
    </lineage>
</organism>
<feature type="domain" description="PDZ" evidence="7">
    <location>
        <begin position="92"/>
        <end position="170"/>
    </location>
</feature>
<dbReference type="SUPFAM" id="SSF50156">
    <property type="entry name" value="PDZ domain-like"/>
    <property type="match status" value="1"/>
</dbReference>
<reference evidence="8 9" key="1">
    <citation type="submission" date="2007-01" db="EMBL/GenBank/DDBJ databases">
        <title>Annotation of the draft genome assembly of Thermosinus carboxydivorans Nor1.</title>
        <authorList>
            <consortium name="US DOE Joint Genome Institute (JGI-ORNL)"/>
            <person name="Larimer F."/>
            <person name="Land M."/>
            <person name="Hauser L."/>
        </authorList>
    </citation>
    <scope>NUCLEOTIDE SEQUENCE [LARGE SCALE GENOMIC DNA]</scope>
    <source>
        <strain evidence="8 9">Nor1</strain>
    </source>
</reference>